<feature type="non-terminal residue" evidence="1">
    <location>
        <position position="1"/>
    </location>
</feature>
<proteinExistence type="predicted"/>
<accession>A0A392ME84</accession>
<protein>
    <submittedName>
        <fullName evidence="1">Pleiotropic drug resistance protein</fullName>
    </submittedName>
</protein>
<dbReference type="Proteomes" id="UP000265520">
    <property type="component" value="Unassembled WGS sequence"/>
</dbReference>
<keyword evidence="2" id="KW-1185">Reference proteome</keyword>
<name>A0A392ME84_9FABA</name>
<dbReference type="PANTHER" id="PTHR48040:SF20">
    <property type="entry name" value="PLEIOTROPIC DRUG RESISTANCE PROTEIN 1"/>
    <property type="match status" value="1"/>
</dbReference>
<dbReference type="PANTHER" id="PTHR48040">
    <property type="entry name" value="PLEIOTROPIC DRUG RESISTANCE PROTEIN 1-LIKE ISOFORM X1"/>
    <property type="match status" value="1"/>
</dbReference>
<dbReference type="EMBL" id="LXQA010009208">
    <property type="protein sequence ID" value="MCH85827.1"/>
    <property type="molecule type" value="Genomic_DNA"/>
</dbReference>
<comment type="caution">
    <text evidence="1">The sequence shown here is derived from an EMBL/GenBank/DDBJ whole genome shotgun (WGS) entry which is preliminary data.</text>
</comment>
<gene>
    <name evidence="1" type="ORF">A2U01_0006679</name>
</gene>
<reference evidence="1 2" key="1">
    <citation type="journal article" date="2018" name="Front. Plant Sci.">
        <title>Red Clover (Trifolium pratense) and Zigzag Clover (T. medium) - A Picture of Genomic Similarities and Differences.</title>
        <authorList>
            <person name="Dluhosova J."/>
            <person name="Istvanek J."/>
            <person name="Nedelnik J."/>
            <person name="Repkova J."/>
        </authorList>
    </citation>
    <scope>NUCLEOTIDE SEQUENCE [LARGE SCALE GENOMIC DNA]</scope>
    <source>
        <strain evidence="2">cv. 10/8</strain>
        <tissue evidence="1">Leaf</tissue>
    </source>
</reference>
<evidence type="ECO:0000313" key="1">
    <source>
        <dbReference type="EMBL" id="MCH85827.1"/>
    </source>
</evidence>
<organism evidence="1 2">
    <name type="scientific">Trifolium medium</name>
    <dbReference type="NCBI Taxonomy" id="97028"/>
    <lineage>
        <taxon>Eukaryota</taxon>
        <taxon>Viridiplantae</taxon>
        <taxon>Streptophyta</taxon>
        <taxon>Embryophyta</taxon>
        <taxon>Tracheophyta</taxon>
        <taxon>Spermatophyta</taxon>
        <taxon>Magnoliopsida</taxon>
        <taxon>eudicotyledons</taxon>
        <taxon>Gunneridae</taxon>
        <taxon>Pentapetalae</taxon>
        <taxon>rosids</taxon>
        <taxon>fabids</taxon>
        <taxon>Fabales</taxon>
        <taxon>Fabaceae</taxon>
        <taxon>Papilionoideae</taxon>
        <taxon>50 kb inversion clade</taxon>
        <taxon>NPAAA clade</taxon>
        <taxon>Hologalegina</taxon>
        <taxon>IRL clade</taxon>
        <taxon>Trifolieae</taxon>
        <taxon>Trifolium</taxon>
    </lineage>
</organism>
<sequence length="87" mass="10177">VTSGKDQEQYWEHKDQPYRFVTAEEFSEAFQSFHVGTRLGDELGTEFDKSQSHPYALTTKKYGVGKLELYKACLSREYLLMKRNSFV</sequence>
<dbReference type="AlphaFoldDB" id="A0A392ME84"/>
<evidence type="ECO:0000313" key="2">
    <source>
        <dbReference type="Proteomes" id="UP000265520"/>
    </source>
</evidence>